<accession>A0ABS9YQI4</accession>
<protein>
    <submittedName>
        <fullName evidence="1">Uncharacterized protein</fullName>
    </submittedName>
</protein>
<dbReference type="Proteomes" id="UP001165269">
    <property type="component" value="Unassembled WGS sequence"/>
</dbReference>
<organism evidence="1 2">
    <name type="scientific">Streptomyces cylindrosporus</name>
    <dbReference type="NCBI Taxonomy" id="2927583"/>
    <lineage>
        <taxon>Bacteria</taxon>
        <taxon>Bacillati</taxon>
        <taxon>Actinomycetota</taxon>
        <taxon>Actinomycetes</taxon>
        <taxon>Kitasatosporales</taxon>
        <taxon>Streptomycetaceae</taxon>
        <taxon>Streptomyces</taxon>
    </lineage>
</organism>
<dbReference type="RefSeq" id="WP_242778970.1">
    <property type="nucleotide sequence ID" value="NZ_JALDAY010000024.1"/>
</dbReference>
<dbReference type="EMBL" id="JALDAY010000024">
    <property type="protein sequence ID" value="MCI3279194.1"/>
    <property type="molecule type" value="Genomic_DNA"/>
</dbReference>
<sequence>MLATSERVRAADGRTDVLVWHKSAGRCDGQCDFHPIACSDTEGIVMPGPKQDVPISLDKPGERWCSDCLALPRR</sequence>
<gene>
    <name evidence="1" type="ORF">MQP27_49835</name>
</gene>
<evidence type="ECO:0000313" key="1">
    <source>
        <dbReference type="EMBL" id="MCI3279194.1"/>
    </source>
</evidence>
<comment type="caution">
    <text evidence="1">The sequence shown here is derived from an EMBL/GenBank/DDBJ whole genome shotgun (WGS) entry which is preliminary data.</text>
</comment>
<keyword evidence="2" id="KW-1185">Reference proteome</keyword>
<name>A0ABS9YQI4_9ACTN</name>
<reference evidence="1" key="1">
    <citation type="submission" date="2022-03" db="EMBL/GenBank/DDBJ databases">
        <title>Streptomyces 7R015 and 7R016 isolated from Barleria lupulina in Thailand.</title>
        <authorList>
            <person name="Kanchanasin P."/>
            <person name="Phongsopitanun W."/>
            <person name="Tanasupawat S."/>
        </authorList>
    </citation>
    <scope>NUCLEOTIDE SEQUENCE</scope>
    <source>
        <strain evidence="1">7R015</strain>
    </source>
</reference>
<evidence type="ECO:0000313" key="2">
    <source>
        <dbReference type="Proteomes" id="UP001165269"/>
    </source>
</evidence>
<proteinExistence type="predicted"/>